<reference evidence="2 3" key="1">
    <citation type="submission" date="2006-10" db="EMBL/GenBank/DDBJ databases">
        <title>The Genome Sequence of Batrachochytrium dendrobatidis JEL423.</title>
        <authorList>
            <consortium name="The Broad Institute Genome Sequencing Platform"/>
            <person name="Birren B."/>
            <person name="Lander E."/>
            <person name="Galagan J."/>
            <person name="Cuomo C."/>
            <person name="Devon K."/>
            <person name="Jaffe D."/>
            <person name="Butler J."/>
            <person name="Alvarez P."/>
            <person name="Gnerre S."/>
            <person name="Grabherr M."/>
            <person name="Kleber M."/>
            <person name="Mauceli E."/>
            <person name="Brockman W."/>
            <person name="Young S."/>
            <person name="LaButti K."/>
            <person name="Sykes S."/>
            <person name="DeCaprio D."/>
            <person name="Crawford M."/>
            <person name="Koehrsen M."/>
            <person name="Engels R."/>
            <person name="Montgomery P."/>
            <person name="Pearson M."/>
            <person name="Howarth C."/>
            <person name="Larson L."/>
            <person name="White J."/>
            <person name="O'Leary S."/>
            <person name="Kodira C."/>
            <person name="Zeng Q."/>
            <person name="Yandava C."/>
            <person name="Alvarado L."/>
            <person name="Longcore J."/>
            <person name="James T."/>
        </authorList>
    </citation>
    <scope>NUCLEOTIDE SEQUENCE [LARGE SCALE GENOMIC DNA]</scope>
    <source>
        <strain evidence="2 3">JEL423</strain>
    </source>
</reference>
<organism evidence="2 3">
    <name type="scientific">Batrachochytrium dendrobatidis (strain JEL423)</name>
    <dbReference type="NCBI Taxonomy" id="403673"/>
    <lineage>
        <taxon>Eukaryota</taxon>
        <taxon>Fungi</taxon>
        <taxon>Fungi incertae sedis</taxon>
        <taxon>Chytridiomycota</taxon>
        <taxon>Chytridiomycota incertae sedis</taxon>
        <taxon>Chytridiomycetes</taxon>
        <taxon>Rhizophydiales</taxon>
        <taxon>Rhizophydiales incertae sedis</taxon>
        <taxon>Batrachochytrium</taxon>
    </lineage>
</organism>
<dbReference type="Proteomes" id="UP000077115">
    <property type="component" value="Unassembled WGS sequence"/>
</dbReference>
<feature type="transmembrane region" description="Helical" evidence="1">
    <location>
        <begin position="123"/>
        <end position="143"/>
    </location>
</feature>
<evidence type="ECO:0000256" key="1">
    <source>
        <dbReference type="SAM" id="Phobius"/>
    </source>
</evidence>
<evidence type="ECO:0000313" key="2">
    <source>
        <dbReference type="EMBL" id="OAJ44190.1"/>
    </source>
</evidence>
<protein>
    <submittedName>
        <fullName evidence="2">Uncharacterized protein</fullName>
    </submittedName>
</protein>
<proteinExistence type="predicted"/>
<dbReference type="EMBL" id="DS022311">
    <property type="protein sequence ID" value="OAJ44190.1"/>
    <property type="molecule type" value="Genomic_DNA"/>
</dbReference>
<reference evidence="2 3" key="2">
    <citation type="submission" date="2016-05" db="EMBL/GenBank/DDBJ databases">
        <title>Lineage-specific infection strategies underlie the spectrum of fungal disease in amphibians.</title>
        <authorList>
            <person name="Cuomo C.A."/>
            <person name="Farrer R.A."/>
            <person name="James T."/>
            <person name="Longcore J."/>
            <person name="Birren B."/>
        </authorList>
    </citation>
    <scope>NUCLEOTIDE SEQUENCE [LARGE SCALE GENOMIC DNA]</scope>
    <source>
        <strain evidence="2 3">JEL423</strain>
    </source>
</reference>
<gene>
    <name evidence="2" type="ORF">BDEG_27454</name>
</gene>
<dbReference type="AlphaFoldDB" id="A0A177WXR6"/>
<name>A0A177WXR6_BATDL</name>
<keyword evidence="1" id="KW-0472">Membrane</keyword>
<evidence type="ECO:0000313" key="3">
    <source>
        <dbReference type="Proteomes" id="UP000077115"/>
    </source>
</evidence>
<accession>A0A177WXR6</accession>
<sequence length="144" mass="15734">MLQIVSSVGANFTTFSRLTHTSEFIVISAELSTPTRYHLNNDIISPEGYYAIQRLDMGVTMTATRENGYVSPTAIATPKNSPTPSVTYLTEDCIWPSDYPPVSKSTLSTTQTTRVASSGIRSVGLLNSFTFTLILTILSTLFLI</sequence>
<keyword evidence="1" id="KW-1133">Transmembrane helix</keyword>
<dbReference type="VEuPathDB" id="FungiDB:BDEG_27454"/>
<keyword evidence="1" id="KW-0812">Transmembrane</keyword>